<name>A0A0P0VJS1_ORYSJ</name>
<dbReference type="AlphaFoldDB" id="A0A0P0VJS1"/>
<organism evidence="2 3">
    <name type="scientific">Oryza sativa subsp. japonica</name>
    <name type="common">Rice</name>
    <dbReference type="NCBI Taxonomy" id="39947"/>
    <lineage>
        <taxon>Eukaryota</taxon>
        <taxon>Viridiplantae</taxon>
        <taxon>Streptophyta</taxon>
        <taxon>Embryophyta</taxon>
        <taxon>Tracheophyta</taxon>
        <taxon>Spermatophyta</taxon>
        <taxon>Magnoliopsida</taxon>
        <taxon>Liliopsida</taxon>
        <taxon>Poales</taxon>
        <taxon>Poaceae</taxon>
        <taxon>BOP clade</taxon>
        <taxon>Oryzoideae</taxon>
        <taxon>Oryzeae</taxon>
        <taxon>Oryzinae</taxon>
        <taxon>Oryza</taxon>
        <taxon>Oryza sativa</taxon>
    </lineage>
</organism>
<dbReference type="EMBL" id="AP004772">
    <property type="protein sequence ID" value="BAD25396.1"/>
    <property type="molecule type" value="Genomic_DNA"/>
</dbReference>
<evidence type="ECO:0000313" key="2">
    <source>
        <dbReference type="EMBL" id="BAD25396.1"/>
    </source>
</evidence>
<gene>
    <name evidence="2" type="primary">P0415B12.37</name>
</gene>
<evidence type="ECO:0000313" key="3">
    <source>
        <dbReference type="Proteomes" id="UP000000763"/>
    </source>
</evidence>
<feature type="region of interest" description="Disordered" evidence="1">
    <location>
        <begin position="136"/>
        <end position="156"/>
    </location>
</feature>
<feature type="compositionally biased region" description="Pro residues" evidence="1">
    <location>
        <begin position="143"/>
        <end position="156"/>
    </location>
</feature>
<accession>A0A0P0VJS1</accession>
<feature type="region of interest" description="Disordered" evidence="1">
    <location>
        <begin position="99"/>
        <end position="123"/>
    </location>
</feature>
<protein>
    <submittedName>
        <fullName evidence="2">Uncharacterized protein</fullName>
    </submittedName>
</protein>
<dbReference type="Proteomes" id="UP000000763">
    <property type="component" value="Chromosome 2"/>
</dbReference>
<proteinExistence type="predicted"/>
<reference evidence="3" key="2">
    <citation type="journal article" date="2008" name="Nucleic Acids Res.">
        <title>The rice annotation project database (RAP-DB): 2008 update.</title>
        <authorList>
            <consortium name="The rice annotation project (RAP)"/>
        </authorList>
    </citation>
    <scope>GENOME REANNOTATION</scope>
    <source>
        <strain evidence="3">cv. Nipponbare</strain>
    </source>
</reference>
<sequence length="156" mass="16937">MAERRWIGGLAGSRRDGGVALRRRPHVFTLPHQIWRQHEPAPPDPLYAPTMPYLHGGNTRERTETAAPEVLPGAVGMEDAPPLDPLLFSLDMRFGSLPPRESPAAAAPTAWKPRRSAAHARPSLLPLARAPTCPQRRCRAACPPSPPLPCHAPPIG</sequence>
<evidence type="ECO:0000256" key="1">
    <source>
        <dbReference type="SAM" id="MobiDB-lite"/>
    </source>
</evidence>
<reference evidence="3" key="1">
    <citation type="journal article" date="2005" name="Nature">
        <title>The map-based sequence of the rice genome.</title>
        <authorList>
            <consortium name="International rice genome sequencing project (IRGSP)"/>
            <person name="Matsumoto T."/>
            <person name="Wu J."/>
            <person name="Kanamori H."/>
            <person name="Katayose Y."/>
            <person name="Fujisawa M."/>
            <person name="Namiki N."/>
            <person name="Mizuno H."/>
            <person name="Yamamoto K."/>
            <person name="Antonio B.A."/>
            <person name="Baba T."/>
            <person name="Sakata K."/>
            <person name="Nagamura Y."/>
            <person name="Aoki H."/>
            <person name="Arikawa K."/>
            <person name="Arita K."/>
            <person name="Bito T."/>
            <person name="Chiden Y."/>
            <person name="Fujitsuka N."/>
            <person name="Fukunaka R."/>
            <person name="Hamada M."/>
            <person name="Harada C."/>
            <person name="Hayashi A."/>
            <person name="Hijishita S."/>
            <person name="Honda M."/>
            <person name="Hosokawa S."/>
            <person name="Ichikawa Y."/>
            <person name="Idonuma A."/>
            <person name="Iijima M."/>
            <person name="Ikeda M."/>
            <person name="Ikeno M."/>
            <person name="Ito K."/>
            <person name="Ito S."/>
            <person name="Ito T."/>
            <person name="Ito Y."/>
            <person name="Ito Y."/>
            <person name="Iwabuchi A."/>
            <person name="Kamiya K."/>
            <person name="Karasawa W."/>
            <person name="Kurita K."/>
            <person name="Katagiri S."/>
            <person name="Kikuta A."/>
            <person name="Kobayashi H."/>
            <person name="Kobayashi N."/>
            <person name="Machita K."/>
            <person name="Maehara T."/>
            <person name="Masukawa M."/>
            <person name="Mizubayashi T."/>
            <person name="Mukai Y."/>
            <person name="Nagasaki H."/>
            <person name="Nagata Y."/>
            <person name="Naito S."/>
            <person name="Nakashima M."/>
            <person name="Nakama Y."/>
            <person name="Nakamichi Y."/>
            <person name="Nakamura M."/>
            <person name="Meguro A."/>
            <person name="Negishi M."/>
            <person name="Ohta I."/>
            <person name="Ohta T."/>
            <person name="Okamoto M."/>
            <person name="Ono N."/>
            <person name="Saji S."/>
            <person name="Sakaguchi M."/>
            <person name="Sakai K."/>
            <person name="Shibata M."/>
            <person name="Shimokawa T."/>
            <person name="Song J."/>
            <person name="Takazaki Y."/>
            <person name="Terasawa K."/>
            <person name="Tsugane M."/>
            <person name="Tsuji K."/>
            <person name="Ueda S."/>
            <person name="Waki K."/>
            <person name="Yamagata H."/>
            <person name="Yamamoto M."/>
            <person name="Yamamoto S."/>
            <person name="Yamane H."/>
            <person name="Yoshiki S."/>
            <person name="Yoshihara R."/>
            <person name="Yukawa K."/>
            <person name="Zhong H."/>
            <person name="Yano M."/>
            <person name="Yuan Q."/>
            <person name="Ouyang S."/>
            <person name="Liu J."/>
            <person name="Jones K.M."/>
            <person name="Gansberger K."/>
            <person name="Moffat K."/>
            <person name="Hill J."/>
            <person name="Bera J."/>
            <person name="Fadrosh D."/>
            <person name="Jin S."/>
            <person name="Johri S."/>
            <person name="Kim M."/>
            <person name="Overton L."/>
            <person name="Reardon M."/>
            <person name="Tsitrin T."/>
            <person name="Vuong H."/>
            <person name="Weaver B."/>
            <person name="Ciecko A."/>
            <person name="Tallon L."/>
            <person name="Jackson J."/>
            <person name="Pai G."/>
            <person name="Aken S.V."/>
            <person name="Utterback T."/>
            <person name="Reidmuller S."/>
            <person name="Feldblyum T."/>
            <person name="Hsiao J."/>
            <person name="Zismann V."/>
            <person name="Iobst S."/>
            <person name="de Vazeille A.R."/>
            <person name="Buell C.R."/>
            <person name="Ying K."/>
            <person name="Li Y."/>
            <person name="Lu T."/>
            <person name="Huang Y."/>
            <person name="Zhao Q."/>
            <person name="Feng Q."/>
            <person name="Zhang L."/>
            <person name="Zhu J."/>
            <person name="Weng Q."/>
            <person name="Mu J."/>
            <person name="Lu Y."/>
            <person name="Fan D."/>
            <person name="Liu Y."/>
            <person name="Guan J."/>
            <person name="Zhang Y."/>
            <person name="Yu S."/>
            <person name="Liu X."/>
            <person name="Zhang Y."/>
            <person name="Hong G."/>
            <person name="Han B."/>
            <person name="Choisne N."/>
            <person name="Demange N."/>
            <person name="Orjeda G."/>
            <person name="Samain S."/>
            <person name="Cattolico L."/>
            <person name="Pelletier E."/>
            <person name="Couloux A."/>
            <person name="Segurens B."/>
            <person name="Wincker P."/>
            <person name="D'Hont A."/>
            <person name="Scarpelli C."/>
            <person name="Weissenbach J."/>
            <person name="Salanoubat M."/>
            <person name="Quetier F."/>
            <person name="Yu Y."/>
            <person name="Kim H.R."/>
            <person name="Rambo T."/>
            <person name="Currie J."/>
            <person name="Collura K."/>
            <person name="Luo M."/>
            <person name="Yang T."/>
            <person name="Ammiraju J.S.S."/>
            <person name="Engler F."/>
            <person name="Soderlund C."/>
            <person name="Wing R.A."/>
            <person name="Palmer L.E."/>
            <person name="de la Bastide M."/>
            <person name="Spiegel L."/>
            <person name="Nascimento L."/>
            <person name="Zutavern T."/>
            <person name="O'Shaughnessy A."/>
            <person name="Dike S."/>
            <person name="Dedhia N."/>
            <person name="Preston R."/>
            <person name="Balija V."/>
            <person name="McCombie W.R."/>
            <person name="Chow T."/>
            <person name="Chen H."/>
            <person name="Chung M."/>
            <person name="Chen C."/>
            <person name="Shaw J."/>
            <person name="Wu H."/>
            <person name="Hsiao K."/>
            <person name="Chao Y."/>
            <person name="Chu M."/>
            <person name="Cheng C."/>
            <person name="Hour A."/>
            <person name="Lee P."/>
            <person name="Lin S."/>
            <person name="Lin Y."/>
            <person name="Liou J."/>
            <person name="Liu S."/>
            <person name="Hsing Y."/>
            <person name="Raghuvanshi S."/>
            <person name="Mohanty A."/>
            <person name="Bharti A.K."/>
            <person name="Gaur A."/>
            <person name="Gupta V."/>
            <person name="Kumar D."/>
            <person name="Ravi V."/>
            <person name="Vij S."/>
            <person name="Kapur A."/>
            <person name="Khurana P."/>
            <person name="Khurana P."/>
            <person name="Khurana J.P."/>
            <person name="Tyagi A.K."/>
            <person name="Gaikwad K."/>
            <person name="Singh A."/>
            <person name="Dalal V."/>
            <person name="Srivastava S."/>
            <person name="Dixit A."/>
            <person name="Pal A.K."/>
            <person name="Ghazi I.A."/>
            <person name="Yadav M."/>
            <person name="Pandit A."/>
            <person name="Bhargava A."/>
            <person name="Sureshbabu K."/>
            <person name="Batra K."/>
            <person name="Sharma T.R."/>
            <person name="Mohapatra T."/>
            <person name="Singh N.K."/>
            <person name="Messing J."/>
            <person name="Nelson A.B."/>
            <person name="Fuks G."/>
            <person name="Kavchok S."/>
            <person name="Keizer G."/>
            <person name="Linton E."/>
            <person name="Llaca V."/>
            <person name="Song R."/>
            <person name="Tanyolac B."/>
            <person name="Young S."/>
            <person name="Ho-Il K."/>
            <person name="Hahn J.H."/>
            <person name="Sangsakoo G."/>
            <person name="Vanavichit A."/>
            <person name="de Mattos Luiz.A.T."/>
            <person name="Zimmer P.D."/>
            <person name="Malone G."/>
            <person name="Dellagostin O."/>
            <person name="de Oliveira A.C."/>
            <person name="Bevan M."/>
            <person name="Bancroft I."/>
            <person name="Minx P."/>
            <person name="Cordum H."/>
            <person name="Wilson R."/>
            <person name="Cheng Z."/>
            <person name="Jin W."/>
            <person name="Jiang J."/>
            <person name="Leong S.A."/>
            <person name="Iwama H."/>
            <person name="Gojobori T."/>
            <person name="Itoh T."/>
            <person name="Niimura Y."/>
            <person name="Fujii Y."/>
            <person name="Habara T."/>
            <person name="Sakai H."/>
            <person name="Sato Y."/>
            <person name="Wilson G."/>
            <person name="Kumar K."/>
            <person name="McCouch S."/>
            <person name="Juretic N."/>
            <person name="Hoen D."/>
            <person name="Wright S."/>
            <person name="Bruskiewich R."/>
            <person name="Bureau T."/>
            <person name="Miyao A."/>
            <person name="Hirochika H."/>
            <person name="Nishikawa T."/>
            <person name="Kadowaki K."/>
            <person name="Sugiura M."/>
            <person name="Burr B."/>
            <person name="Sasaki T."/>
        </authorList>
    </citation>
    <scope>NUCLEOTIDE SEQUENCE [LARGE SCALE GENOMIC DNA]</scope>
    <source>
        <strain evidence="3">cv. Nipponbare</strain>
    </source>
</reference>